<evidence type="ECO:0000313" key="1">
    <source>
        <dbReference type="EMBL" id="MCS0592575.1"/>
    </source>
</evidence>
<sequence>MKIGVAVTVLKGVRVAVAFPPPAWVVPGMGDALLARLQPHFPNLPLMLAALQPHGVRSHAAFQAQALVEGADLGALPRIEIDLDRPPPAPDQPPPF</sequence>
<gene>
    <name evidence="1" type="ORF">NX782_25665</name>
</gene>
<proteinExistence type="predicted"/>
<protein>
    <submittedName>
        <fullName evidence="1">Uncharacterized protein</fullName>
    </submittedName>
</protein>
<reference evidence="1 2" key="1">
    <citation type="submission" date="2022-08" db="EMBL/GenBank/DDBJ databases">
        <title>Reclassification of Massilia species as members of the genera Telluria, Duganella, Pseudoduganella, Mokoshia gen. nov. and Zemynaea gen. nov. using orthogonal and non-orthogonal genome-based approaches.</title>
        <authorList>
            <person name="Bowman J.P."/>
        </authorList>
    </citation>
    <scope>NUCLEOTIDE SEQUENCE [LARGE SCALE GENOMIC DNA]</scope>
    <source>
        <strain evidence="1 2">LMG 28164</strain>
    </source>
</reference>
<dbReference type="RefSeq" id="WP_258848343.1">
    <property type="nucleotide sequence ID" value="NZ_JANUGX010000050.1"/>
</dbReference>
<accession>A0ABT2AFL7</accession>
<keyword evidence="2" id="KW-1185">Reference proteome</keyword>
<comment type="caution">
    <text evidence="1">The sequence shown here is derived from an EMBL/GenBank/DDBJ whole genome shotgun (WGS) entry which is preliminary data.</text>
</comment>
<organism evidence="1 2">
    <name type="scientific">Massilia norwichensis</name>
    <dbReference type="NCBI Taxonomy" id="1442366"/>
    <lineage>
        <taxon>Bacteria</taxon>
        <taxon>Pseudomonadati</taxon>
        <taxon>Pseudomonadota</taxon>
        <taxon>Betaproteobacteria</taxon>
        <taxon>Burkholderiales</taxon>
        <taxon>Oxalobacteraceae</taxon>
        <taxon>Telluria group</taxon>
        <taxon>Massilia</taxon>
    </lineage>
</organism>
<evidence type="ECO:0000313" key="2">
    <source>
        <dbReference type="Proteomes" id="UP001205560"/>
    </source>
</evidence>
<dbReference type="EMBL" id="JANUGX010000050">
    <property type="protein sequence ID" value="MCS0592575.1"/>
    <property type="molecule type" value="Genomic_DNA"/>
</dbReference>
<name>A0ABT2AFL7_9BURK</name>
<dbReference type="Proteomes" id="UP001205560">
    <property type="component" value="Unassembled WGS sequence"/>
</dbReference>